<feature type="domain" description="FHA" evidence="3">
    <location>
        <begin position="44"/>
        <end position="96"/>
    </location>
</feature>
<dbReference type="Pfam" id="PF00498">
    <property type="entry name" value="FHA"/>
    <property type="match status" value="2"/>
</dbReference>
<proteinExistence type="predicted"/>
<dbReference type="CDD" id="cd00060">
    <property type="entry name" value="FHA"/>
    <property type="match status" value="2"/>
</dbReference>
<keyword evidence="2" id="KW-1133">Transmembrane helix</keyword>
<evidence type="ECO:0000256" key="2">
    <source>
        <dbReference type="SAM" id="Phobius"/>
    </source>
</evidence>
<evidence type="ECO:0000313" key="4">
    <source>
        <dbReference type="EMBL" id="ANB77094.1"/>
    </source>
</evidence>
<feature type="domain" description="FHA" evidence="3">
    <location>
        <begin position="160"/>
        <end position="215"/>
    </location>
</feature>
<dbReference type="InterPro" id="IPR000253">
    <property type="entry name" value="FHA_dom"/>
</dbReference>
<feature type="transmembrane region" description="Helical" evidence="2">
    <location>
        <begin position="376"/>
        <end position="396"/>
    </location>
</feature>
<dbReference type="Proteomes" id="UP000076852">
    <property type="component" value="Chromosome 2"/>
</dbReference>
<dbReference type="InterPro" id="IPR050923">
    <property type="entry name" value="Cell_Proc_Reg/RNA_Proc"/>
</dbReference>
<dbReference type="AlphaFoldDB" id="A0A160FVD6"/>
<evidence type="ECO:0000256" key="1">
    <source>
        <dbReference type="SAM" id="MobiDB-lite"/>
    </source>
</evidence>
<feature type="compositionally biased region" description="Polar residues" evidence="1">
    <location>
        <begin position="333"/>
        <end position="344"/>
    </location>
</feature>
<keyword evidence="2" id="KW-0812">Transmembrane</keyword>
<dbReference type="PROSITE" id="PS50006">
    <property type="entry name" value="FHA_DOMAIN"/>
    <property type="match status" value="2"/>
</dbReference>
<dbReference type="RefSeq" id="WP_063500294.1">
    <property type="nucleotide sequence ID" value="NZ_CP014579.1"/>
</dbReference>
<dbReference type="EMBL" id="CP014579">
    <property type="protein sequence ID" value="ANB77094.1"/>
    <property type="molecule type" value="Genomic_DNA"/>
</dbReference>
<protein>
    <recommendedName>
        <fullName evidence="3">FHA domain-containing protein</fullName>
    </recommendedName>
</protein>
<gene>
    <name evidence="4" type="ORF">AYM40_33820</name>
</gene>
<dbReference type="OrthoDB" id="151099at2"/>
<dbReference type="KEGG" id="buz:AYM40_33820"/>
<evidence type="ECO:0000259" key="3">
    <source>
        <dbReference type="PROSITE" id="PS50006"/>
    </source>
</evidence>
<evidence type="ECO:0000313" key="5">
    <source>
        <dbReference type="Proteomes" id="UP000076852"/>
    </source>
</evidence>
<sequence length="872" mass="94731">MTAGEAPIAEMRATLDATFEVVLSPVLSAQRPALGAIRIVDSLFAIGRSEVPFTDYPAERITRLSRRHARIFTEHGAIYVADLGSKNGTTLNGVAVRQAPSRVRAGDELCFGGELCYRVSIEPRARIVAAASAAPAPGLLLEPQRDDLGLQPIDVQAFPFLISKADEVFARYKDRYPHQVNYISRRHAHIFLKGGDLYIEDLGSTNGTFVGGKRLDETALPLVEGDLLAFGGDHFVYRVTLQKPPEVEPTVTQLFLNPAADEAADTDKTTFVGAAHSFLDIFCVDPGLQREDEVNEAAQAAYAHAKRDTLTGGANGTSGTNRTNGAHGANGTYGKQGSNGSHGTNAAKGRPQRWRLLAGELSKAFAGGDHAMGRRAAWWSGAVFAVLVAIALALYMRGSSERDLRNMLASGDYTSAVAAANGYLASHPGDTKVSALASEALLKAKLPGWLNALQKAQFDQADALLKEMRSLSANNVDAASLVGELQWVGDLERFVVGRGGVDAPIRMYADEATINGLLQRWDDDARSHQRALDRIASYVPVFAEPYAQALSHLRKLESDDSVYLAAIDRLNGTIRTELARDKPDTLPAVLDDYAQRYPRLAGLDRVREDLRHYADVLNAALSRQLTPLLALLKTVHFSTPPFQAQFQQLAASRLPSPDVIQRHDAASAAWLRGDTQQALSDLQAMPAGPWSDVIAAELAHKKALLDQFADLQKTRGGKDYDQRLLSFYASLDPTADAWFVQSIQKDVAALHDKALARAQDLLLRAQSLWKQYRASGPIGGTQRLEAGISPGFRSEARLLSDAQSAAQQGMRIYTQLKADHPADFDRLLADIEAEADLQRRSLTELRMVLDPGLLKAKLALIGGEQSETRQSP</sequence>
<keyword evidence="2" id="KW-0472">Membrane</keyword>
<keyword evidence="5" id="KW-1185">Reference proteome</keyword>
<dbReference type="SUPFAM" id="SSF49879">
    <property type="entry name" value="SMAD/FHA domain"/>
    <property type="match status" value="2"/>
</dbReference>
<dbReference type="STRING" id="1804984.AYM40_33820"/>
<organism evidence="4 5">
    <name type="scientific">Paraburkholderia phytofirmans OLGA172</name>
    <dbReference type="NCBI Taxonomy" id="1417228"/>
    <lineage>
        <taxon>Bacteria</taxon>
        <taxon>Pseudomonadati</taxon>
        <taxon>Pseudomonadota</taxon>
        <taxon>Betaproteobacteria</taxon>
        <taxon>Burkholderiales</taxon>
        <taxon>Burkholderiaceae</taxon>
        <taxon>Paraburkholderia</taxon>
    </lineage>
</organism>
<dbReference type="SMART" id="SM00240">
    <property type="entry name" value="FHA"/>
    <property type="match status" value="2"/>
</dbReference>
<reference evidence="4 5" key="1">
    <citation type="journal article" date="2016" name="Gene">
        <title>PacBio SMRT assembly of a complex multi-replicon genome reveals chlorocatechol degradative operon in a region of genome plasticity.</title>
        <authorList>
            <person name="Ricker N."/>
            <person name="Shen S.Y."/>
            <person name="Goordial J."/>
            <person name="Jin S."/>
            <person name="Fulthorpe R.R."/>
        </authorList>
    </citation>
    <scope>NUCLEOTIDE SEQUENCE [LARGE SCALE GENOMIC DNA]</scope>
    <source>
        <strain evidence="4 5">OLGA172</strain>
    </source>
</reference>
<dbReference type="PANTHER" id="PTHR23308">
    <property type="entry name" value="NUCLEAR INHIBITOR OF PROTEIN PHOSPHATASE-1"/>
    <property type="match status" value="1"/>
</dbReference>
<dbReference type="Gene3D" id="2.60.200.20">
    <property type="match status" value="2"/>
</dbReference>
<name>A0A160FVD6_9BURK</name>
<accession>A0A160FVD6</accession>
<dbReference type="InterPro" id="IPR008984">
    <property type="entry name" value="SMAD_FHA_dom_sf"/>
</dbReference>
<feature type="region of interest" description="Disordered" evidence="1">
    <location>
        <begin position="309"/>
        <end position="348"/>
    </location>
</feature>